<organism evidence="3 4">
    <name type="scientific">Pontibacter flavimaris</name>
    <dbReference type="NCBI Taxonomy" id="1797110"/>
    <lineage>
        <taxon>Bacteria</taxon>
        <taxon>Pseudomonadati</taxon>
        <taxon>Bacteroidota</taxon>
        <taxon>Cytophagia</taxon>
        <taxon>Cytophagales</taxon>
        <taxon>Hymenobacteraceae</taxon>
        <taxon>Pontibacter</taxon>
    </lineage>
</organism>
<protein>
    <recommendedName>
        <fullName evidence="2">Outer membrane protein beta-barrel domain-containing protein</fullName>
    </recommendedName>
</protein>
<dbReference type="InterPro" id="IPR025665">
    <property type="entry name" value="Beta-barrel_OMP_2"/>
</dbReference>
<dbReference type="OrthoDB" id="947434at2"/>
<evidence type="ECO:0000256" key="1">
    <source>
        <dbReference type="SAM" id="SignalP"/>
    </source>
</evidence>
<evidence type="ECO:0000259" key="2">
    <source>
        <dbReference type="Pfam" id="PF13568"/>
    </source>
</evidence>
<evidence type="ECO:0000313" key="4">
    <source>
        <dbReference type="Proteomes" id="UP000186551"/>
    </source>
</evidence>
<dbReference type="InterPro" id="IPR011250">
    <property type="entry name" value="OMP/PagP_B-barrel"/>
</dbReference>
<comment type="caution">
    <text evidence="3">The sequence shown here is derived from an EMBL/GenBank/DDBJ whole genome shotgun (WGS) entry which is preliminary data.</text>
</comment>
<keyword evidence="1" id="KW-0732">Signal</keyword>
<dbReference type="EMBL" id="LVWA01000004">
    <property type="protein sequence ID" value="OKL41046.1"/>
    <property type="molecule type" value="Genomic_DNA"/>
</dbReference>
<feature type="chain" id="PRO_5013089756" description="Outer membrane protein beta-barrel domain-containing protein" evidence="1">
    <location>
        <begin position="20"/>
        <end position="210"/>
    </location>
</feature>
<feature type="domain" description="Outer membrane protein beta-barrel" evidence="2">
    <location>
        <begin position="34"/>
        <end position="183"/>
    </location>
</feature>
<sequence>MKKTLFAALLLLWSVTGFAQDETEGPNRFLQNHNLLSRSPNAGIGIKGGVNFASVHGSDKDKFGATSSHTSFHAGVFAQFGISNFFSLQPELLYTRKGYERQDSVFRLDYLEVPVLAVFNISRNLSVHLGPQVGVMMSVKEEDKEVDLEPYNSFDYGLAAGLEGSLMERFRVGTRYVHGLGDLRKQDDSGSNIDERIKNGVIQVYVGISF</sequence>
<dbReference type="Proteomes" id="UP000186551">
    <property type="component" value="Unassembled WGS sequence"/>
</dbReference>
<dbReference type="Pfam" id="PF13568">
    <property type="entry name" value="OMP_b-brl_2"/>
    <property type="match status" value="1"/>
</dbReference>
<feature type="signal peptide" evidence="1">
    <location>
        <begin position="1"/>
        <end position="19"/>
    </location>
</feature>
<dbReference type="AlphaFoldDB" id="A0A1Q5PFP9"/>
<evidence type="ECO:0000313" key="3">
    <source>
        <dbReference type="EMBL" id="OKL41046.1"/>
    </source>
</evidence>
<dbReference type="SUPFAM" id="SSF56925">
    <property type="entry name" value="OMPA-like"/>
    <property type="match status" value="1"/>
</dbReference>
<gene>
    <name evidence="3" type="ORF">A3841_14560</name>
</gene>
<dbReference type="Gene3D" id="2.40.160.20">
    <property type="match status" value="1"/>
</dbReference>
<accession>A0A1Q5PFP9</accession>
<keyword evidence="4" id="KW-1185">Reference proteome</keyword>
<reference evidence="3 4" key="1">
    <citation type="submission" date="2016-03" db="EMBL/GenBank/DDBJ databases">
        <title>Genome sequence of Pontibacter sp. nov., of the family cytophagaceae, isolated from marine sediment of the Yellow Sea, China.</title>
        <authorList>
            <person name="Zhang G."/>
            <person name="Zhang R."/>
        </authorList>
    </citation>
    <scope>NUCLEOTIDE SEQUENCE [LARGE SCALE GENOMIC DNA]</scope>
    <source>
        <strain evidence="3 4">S10-8</strain>
    </source>
</reference>
<proteinExistence type="predicted"/>
<dbReference type="RefSeq" id="WP_073851664.1">
    <property type="nucleotide sequence ID" value="NZ_LVWA01000004.1"/>
</dbReference>
<dbReference type="STRING" id="1797110.A3841_14560"/>
<name>A0A1Q5PFP9_9BACT</name>